<protein>
    <submittedName>
        <fullName evidence="2">Uncharacterized protein</fullName>
    </submittedName>
</protein>
<accession>A0A7W2IUS9</accession>
<reference evidence="2 3" key="1">
    <citation type="submission" date="2020-07" db="EMBL/GenBank/DDBJ databases">
        <title>Vibrio marinisediminis sp. nov., isolated from marine sediment.</title>
        <authorList>
            <person name="Ji X."/>
        </authorList>
    </citation>
    <scope>NUCLEOTIDE SEQUENCE [LARGE SCALE GENOMIC DNA]</scope>
    <source>
        <strain evidence="2 3">404</strain>
    </source>
</reference>
<keyword evidence="3" id="KW-1185">Reference proteome</keyword>
<feature type="transmembrane region" description="Helical" evidence="1">
    <location>
        <begin position="6"/>
        <end position="26"/>
    </location>
</feature>
<sequence>MNLQRGAVTIIVTSVLLSAMLLLVMGSYRATFHQIKVGQNELKSRVNHWQAEGAIECLFTYIQTMSEDPANLTQGSSHAAFAAVQNICLSDTSRQSLFTKLDALSNYRLIYRFDGVDLISKTIVQLVGTGSGVIQSRGPLILNGSLEIWPDVTGKKIDGQDECVAIRYAQEIDYTYSGSGLQTVNPLNDGPYAGYAGVCHQSTKTNLSVSKNSASDPSKVHFKNDMIKDSSLDPFRSFFGSPRSQLNDVRASYKVIAGSKSNCDQLIANAFASTDKVWVQGDCDLGSGHALTLLPNTPRKLVVENGVFGVYSAVVFYGAMYHLYQPSTPVDLTANWSGTTSGIYLPASHKSSVAHFQAGSFVSTGGLILDLPNTSTYFFNSMVFKYDRSASGSGGGSSSYVWLKGSWSDL</sequence>
<evidence type="ECO:0000313" key="3">
    <source>
        <dbReference type="Proteomes" id="UP000571701"/>
    </source>
</evidence>
<dbReference type="RefSeq" id="WP_182109625.1">
    <property type="nucleotide sequence ID" value="NZ_JACFYF010000010.1"/>
</dbReference>
<dbReference type="Proteomes" id="UP000571701">
    <property type="component" value="Unassembled WGS sequence"/>
</dbReference>
<keyword evidence="1" id="KW-1133">Transmembrane helix</keyword>
<evidence type="ECO:0000256" key="1">
    <source>
        <dbReference type="SAM" id="Phobius"/>
    </source>
</evidence>
<proteinExistence type="predicted"/>
<dbReference type="EMBL" id="JACFYF010000010">
    <property type="protein sequence ID" value="MBA5763613.1"/>
    <property type="molecule type" value="Genomic_DNA"/>
</dbReference>
<organism evidence="2 3">
    <name type="scientific">Vibrio marinisediminis</name>
    <dbReference type="NCBI Taxonomy" id="2758441"/>
    <lineage>
        <taxon>Bacteria</taxon>
        <taxon>Pseudomonadati</taxon>
        <taxon>Pseudomonadota</taxon>
        <taxon>Gammaproteobacteria</taxon>
        <taxon>Vibrionales</taxon>
        <taxon>Vibrionaceae</taxon>
        <taxon>Vibrio</taxon>
    </lineage>
</organism>
<dbReference type="AlphaFoldDB" id="A0A7W2IUS9"/>
<keyword evidence="1" id="KW-0812">Transmembrane</keyword>
<keyword evidence="1" id="KW-0472">Membrane</keyword>
<gene>
    <name evidence="2" type="ORF">H2O73_14715</name>
</gene>
<comment type="caution">
    <text evidence="2">The sequence shown here is derived from an EMBL/GenBank/DDBJ whole genome shotgun (WGS) entry which is preliminary data.</text>
</comment>
<name>A0A7W2IUS9_9VIBR</name>
<evidence type="ECO:0000313" key="2">
    <source>
        <dbReference type="EMBL" id="MBA5763613.1"/>
    </source>
</evidence>